<evidence type="ECO:0000256" key="1">
    <source>
        <dbReference type="SAM" id="MobiDB-lite"/>
    </source>
</evidence>
<gene>
    <name evidence="2" type="ORF">ANANG_G00296010</name>
</gene>
<sequence length="82" mass="9587">GYIEAEREKEATNSEDDGSVQNEKTLLSHNFEPWCPGDREKAKRKIYSDPQETEMWSEENLQANWMNLLALRPESEEQTQPC</sequence>
<evidence type="ECO:0000313" key="3">
    <source>
        <dbReference type="Proteomes" id="UP001044222"/>
    </source>
</evidence>
<dbReference type="Proteomes" id="UP001044222">
    <property type="component" value="Chromosome 17"/>
</dbReference>
<feature type="region of interest" description="Disordered" evidence="1">
    <location>
        <begin position="1"/>
        <end position="34"/>
    </location>
</feature>
<name>A0A9D3LLY7_ANGAN</name>
<evidence type="ECO:0000313" key="2">
    <source>
        <dbReference type="EMBL" id="KAG5832891.1"/>
    </source>
</evidence>
<dbReference type="AlphaFoldDB" id="A0A9D3LLY7"/>
<reference evidence="2" key="1">
    <citation type="submission" date="2021-01" db="EMBL/GenBank/DDBJ databases">
        <title>A chromosome-scale assembly of European eel, Anguilla anguilla.</title>
        <authorList>
            <person name="Henkel C."/>
            <person name="Jong-Raadsen S.A."/>
            <person name="Dufour S."/>
            <person name="Weltzien F.-A."/>
            <person name="Palstra A.P."/>
            <person name="Pelster B."/>
            <person name="Spaink H.P."/>
            <person name="Van Den Thillart G.E."/>
            <person name="Jansen H."/>
            <person name="Zahm M."/>
            <person name="Klopp C."/>
            <person name="Cedric C."/>
            <person name="Louis A."/>
            <person name="Berthelot C."/>
            <person name="Parey E."/>
            <person name="Roest Crollius H."/>
            <person name="Montfort J."/>
            <person name="Robinson-Rechavi M."/>
            <person name="Bucao C."/>
            <person name="Bouchez O."/>
            <person name="Gislard M."/>
            <person name="Lluch J."/>
            <person name="Milhes M."/>
            <person name="Lampietro C."/>
            <person name="Lopez Roques C."/>
            <person name="Donnadieu C."/>
            <person name="Braasch I."/>
            <person name="Desvignes T."/>
            <person name="Postlethwait J."/>
            <person name="Bobe J."/>
            <person name="Guiguen Y."/>
            <person name="Dirks R."/>
        </authorList>
    </citation>
    <scope>NUCLEOTIDE SEQUENCE</scope>
    <source>
        <strain evidence="2">Tag_6206</strain>
        <tissue evidence="2">Liver</tissue>
    </source>
</reference>
<feature type="compositionally biased region" description="Basic and acidic residues" evidence="1">
    <location>
        <begin position="1"/>
        <end position="12"/>
    </location>
</feature>
<keyword evidence="3" id="KW-1185">Reference proteome</keyword>
<comment type="caution">
    <text evidence="2">The sequence shown here is derived from an EMBL/GenBank/DDBJ whole genome shotgun (WGS) entry which is preliminary data.</text>
</comment>
<proteinExistence type="predicted"/>
<accession>A0A9D3LLY7</accession>
<dbReference type="EMBL" id="JAFIRN010000017">
    <property type="protein sequence ID" value="KAG5832891.1"/>
    <property type="molecule type" value="Genomic_DNA"/>
</dbReference>
<protein>
    <submittedName>
        <fullName evidence="2">Uncharacterized protein</fullName>
    </submittedName>
</protein>
<feature type="non-terminal residue" evidence="2">
    <location>
        <position position="82"/>
    </location>
</feature>
<organism evidence="2 3">
    <name type="scientific">Anguilla anguilla</name>
    <name type="common">European freshwater eel</name>
    <name type="synonym">Muraena anguilla</name>
    <dbReference type="NCBI Taxonomy" id="7936"/>
    <lineage>
        <taxon>Eukaryota</taxon>
        <taxon>Metazoa</taxon>
        <taxon>Chordata</taxon>
        <taxon>Craniata</taxon>
        <taxon>Vertebrata</taxon>
        <taxon>Euteleostomi</taxon>
        <taxon>Actinopterygii</taxon>
        <taxon>Neopterygii</taxon>
        <taxon>Teleostei</taxon>
        <taxon>Anguilliformes</taxon>
        <taxon>Anguillidae</taxon>
        <taxon>Anguilla</taxon>
    </lineage>
</organism>
<feature type="compositionally biased region" description="Polar residues" evidence="1">
    <location>
        <begin position="19"/>
        <end position="28"/>
    </location>
</feature>